<reference evidence="2" key="3">
    <citation type="journal article" date="2010" name="Genome Res.">
        <title>Population genomic sequencing of Coccidioides fungi reveals recent hybridization and transposon control.</title>
        <authorList>
            <person name="Neafsey D.E."/>
            <person name="Barker B.M."/>
            <person name="Sharpton T.J."/>
            <person name="Stajich J.E."/>
            <person name="Park D.J."/>
            <person name="Whiston E."/>
            <person name="Hung C.-Y."/>
            <person name="McMahan C."/>
            <person name="White J."/>
            <person name="Sykes S."/>
            <person name="Heiman D."/>
            <person name="Young S."/>
            <person name="Zeng Q."/>
            <person name="Abouelleil A."/>
            <person name="Aftuck L."/>
            <person name="Bessette D."/>
            <person name="Brown A."/>
            <person name="FitzGerald M."/>
            <person name="Lui A."/>
            <person name="Macdonald J.P."/>
            <person name="Priest M."/>
            <person name="Orbach M.J."/>
            <person name="Galgiani J.N."/>
            <person name="Kirkland T.N."/>
            <person name="Cole G.T."/>
            <person name="Birren B.W."/>
            <person name="Henn M.R."/>
            <person name="Taylor J.W."/>
            <person name="Rounsley S.D."/>
        </authorList>
    </citation>
    <scope>NUCLEOTIDE SEQUENCE [LARGE SCALE GENOMIC DNA]</scope>
    <source>
        <strain evidence="2">RMSCC 3488</strain>
    </source>
</reference>
<organism evidence="1 2">
    <name type="scientific">Coccidioides posadasii RMSCC 3488</name>
    <dbReference type="NCBI Taxonomy" id="454284"/>
    <lineage>
        <taxon>Eukaryota</taxon>
        <taxon>Fungi</taxon>
        <taxon>Dikarya</taxon>
        <taxon>Ascomycota</taxon>
        <taxon>Pezizomycotina</taxon>
        <taxon>Eurotiomycetes</taxon>
        <taxon>Eurotiomycetidae</taxon>
        <taxon>Onygenales</taxon>
        <taxon>Onygenaceae</taxon>
        <taxon>Coccidioides</taxon>
    </lineage>
</organism>
<proteinExistence type="predicted"/>
<evidence type="ECO:0000313" key="1">
    <source>
        <dbReference type="EMBL" id="KMM68406.1"/>
    </source>
</evidence>
<dbReference type="VEuPathDB" id="FungiDB:CPAG_04733"/>
<reference evidence="1 2" key="1">
    <citation type="submission" date="2007-06" db="EMBL/GenBank/DDBJ databases">
        <title>The Genome Sequence of Coccidioides posadasii RMSCC_3488.</title>
        <authorList>
            <consortium name="Coccidioides Genome Resources Consortium"/>
            <consortium name="The Broad Institute Genome Sequencing Platform"/>
            <person name="Henn M.R."/>
            <person name="Sykes S."/>
            <person name="Young S."/>
            <person name="Jaffe D."/>
            <person name="Berlin A."/>
            <person name="Alvarez P."/>
            <person name="Butler J."/>
            <person name="Gnerre S."/>
            <person name="Grabherr M."/>
            <person name="Mauceli E."/>
            <person name="Brockman W."/>
            <person name="Kodira C."/>
            <person name="Alvarado L."/>
            <person name="Zeng Q."/>
            <person name="Crawford M."/>
            <person name="Antoine C."/>
            <person name="Devon K."/>
            <person name="Galgiani J."/>
            <person name="Orsborn K."/>
            <person name="Lewis M.L."/>
            <person name="Nusbaum C."/>
            <person name="Galagan J."/>
            <person name="Birren B."/>
        </authorList>
    </citation>
    <scope>NUCLEOTIDE SEQUENCE [LARGE SCALE GENOMIC DNA]</scope>
    <source>
        <strain evidence="1 2">RMSCC 3488</strain>
    </source>
</reference>
<reference evidence="2" key="2">
    <citation type="journal article" date="2009" name="Genome Res.">
        <title>Comparative genomic analyses of the human fungal pathogens Coccidioides and their relatives.</title>
        <authorList>
            <person name="Sharpton T.J."/>
            <person name="Stajich J.E."/>
            <person name="Rounsley S.D."/>
            <person name="Gardner M.J."/>
            <person name="Wortman J.R."/>
            <person name="Jordar V.S."/>
            <person name="Maiti R."/>
            <person name="Kodira C.D."/>
            <person name="Neafsey D.E."/>
            <person name="Zeng Q."/>
            <person name="Hung C.-Y."/>
            <person name="McMahan C."/>
            <person name="Muszewska A."/>
            <person name="Grynberg M."/>
            <person name="Mandel M.A."/>
            <person name="Kellner E.M."/>
            <person name="Barker B.M."/>
            <person name="Galgiani J.N."/>
            <person name="Orbach M.J."/>
            <person name="Kirkland T.N."/>
            <person name="Cole G.T."/>
            <person name="Henn M.R."/>
            <person name="Birren B.W."/>
            <person name="Taylor J.W."/>
        </authorList>
    </citation>
    <scope>NUCLEOTIDE SEQUENCE [LARGE SCALE GENOMIC DNA]</scope>
    <source>
        <strain evidence="2">RMSCC 3488</strain>
    </source>
</reference>
<dbReference type="Proteomes" id="UP000054567">
    <property type="component" value="Unassembled WGS sequence"/>
</dbReference>
<accession>A0A0J6F643</accession>
<name>A0A0J6F643_COCPO</name>
<evidence type="ECO:0000313" key="2">
    <source>
        <dbReference type="Proteomes" id="UP000054567"/>
    </source>
</evidence>
<dbReference type="AlphaFoldDB" id="A0A0J6F643"/>
<sequence length="129" mass="13773">MTRNGSKFNVKDDPAKQEVSYADSIAAKGSSASQAPYAVSSKDKELCCSAGAAAGRHILPGSADPILKLLRRLNQNFTQINRLKDSLTAILEFAQLALEDVNTEFQKDSSSAALFDLTPNNADDGRPAT</sequence>
<dbReference type="EMBL" id="DS268110">
    <property type="protein sequence ID" value="KMM68406.1"/>
    <property type="molecule type" value="Genomic_DNA"/>
</dbReference>
<protein>
    <submittedName>
        <fullName evidence="1">Uncharacterized protein</fullName>
    </submittedName>
</protein>
<gene>
    <name evidence="1" type="ORF">CPAG_04733</name>
</gene>